<evidence type="ECO:0000313" key="2">
    <source>
        <dbReference type="Proteomes" id="UP001234202"/>
    </source>
</evidence>
<accession>A0ACC2XI36</accession>
<sequence length="477" mass="52048">MATNHQMQASPFFQSTTTSPHILMSAYAQPTYNASASGSFSPLHFPLSSPPLHIPPSLQELDTPTSNGFRFGLVRRDRTRQSSYKGMERRDSSASVETLPEGTLSSPSYSFEEYKQSTHAGTQRTASSSFHGAYAGGEARRPLTTANLLLRRSSSLVSVTSPEHDDNHHQHHRLPELSRTNSVSTCSSSGEGGMLRTPPHNLYEDFEVLSEEDEQEDESFNDGSNGESLFPPLALSLATVTKSQYNFGASSSEKKEEEEKKIVIHTSPPPALLKRPGLPRRDTPTPLKGVSLSNVVTKPSKSFRSSLTPVPVSVATPTLDAPLLSVPTTAQTTGKPQRPVLKRRDTPRPVSRPVTQFTTFTPTFTPAVEEQQADIKEITKVPNFFSTSLRRSLRASSSIASDEEAVAPREEEVESPISFLSSSSSEESFTSYAYSPPSLPLSKYVVGLSQIAKGKRLVGKKEKSFSSVLDGKVWVSV</sequence>
<protein>
    <submittedName>
        <fullName evidence="1">Uncharacterized protein</fullName>
    </submittedName>
</protein>
<reference evidence="1" key="1">
    <citation type="submission" date="2023-04" db="EMBL/GenBank/DDBJ databases">
        <title>Draft Genome sequencing of Naganishia species isolated from polar environments using Oxford Nanopore Technology.</title>
        <authorList>
            <person name="Leo P."/>
            <person name="Venkateswaran K."/>
        </authorList>
    </citation>
    <scope>NUCLEOTIDE SEQUENCE</scope>
    <source>
        <strain evidence="1">DBVPG 5303</strain>
    </source>
</reference>
<evidence type="ECO:0000313" key="1">
    <source>
        <dbReference type="EMBL" id="KAJ9123683.1"/>
    </source>
</evidence>
<organism evidence="1 2">
    <name type="scientific">Naganishia onofrii</name>
    <dbReference type="NCBI Taxonomy" id="1851511"/>
    <lineage>
        <taxon>Eukaryota</taxon>
        <taxon>Fungi</taxon>
        <taxon>Dikarya</taxon>
        <taxon>Basidiomycota</taxon>
        <taxon>Agaricomycotina</taxon>
        <taxon>Tremellomycetes</taxon>
        <taxon>Filobasidiales</taxon>
        <taxon>Filobasidiaceae</taxon>
        <taxon>Naganishia</taxon>
    </lineage>
</organism>
<comment type="caution">
    <text evidence="1">The sequence shown here is derived from an EMBL/GenBank/DDBJ whole genome shotgun (WGS) entry which is preliminary data.</text>
</comment>
<name>A0ACC2XI36_9TREE</name>
<dbReference type="EMBL" id="JASBWV010000011">
    <property type="protein sequence ID" value="KAJ9123683.1"/>
    <property type="molecule type" value="Genomic_DNA"/>
</dbReference>
<proteinExistence type="predicted"/>
<keyword evidence="2" id="KW-1185">Reference proteome</keyword>
<gene>
    <name evidence="1" type="ORF">QFC24_003454</name>
</gene>
<dbReference type="Proteomes" id="UP001234202">
    <property type="component" value="Unassembled WGS sequence"/>
</dbReference>